<dbReference type="PANTHER" id="PTHR48075:SF3">
    <property type="entry name" value="3-HYDROXYACYL-COA DEHYDROGENASE"/>
    <property type="match status" value="1"/>
</dbReference>
<evidence type="ECO:0000259" key="8">
    <source>
        <dbReference type="Pfam" id="PF02737"/>
    </source>
</evidence>
<dbReference type="GO" id="GO:0004300">
    <property type="term" value="F:enoyl-CoA hydratase activity"/>
    <property type="evidence" value="ECO:0007669"/>
    <property type="project" value="UniProtKB-EC"/>
</dbReference>
<dbReference type="SUPFAM" id="SSF51735">
    <property type="entry name" value="NAD(P)-binding Rossmann-fold domains"/>
    <property type="match status" value="1"/>
</dbReference>
<evidence type="ECO:0000256" key="2">
    <source>
        <dbReference type="ARBA" id="ARBA00023002"/>
    </source>
</evidence>
<comment type="catalytic activity">
    <reaction evidence="3">
        <text>a (3S)-3-hydroxyacyl-CoA = a (2E)-enoyl-CoA + H2O</text>
        <dbReference type="Rhea" id="RHEA:16105"/>
        <dbReference type="ChEBI" id="CHEBI:15377"/>
        <dbReference type="ChEBI" id="CHEBI:57318"/>
        <dbReference type="ChEBI" id="CHEBI:58856"/>
        <dbReference type="EC" id="4.2.1.17"/>
    </reaction>
</comment>
<evidence type="ECO:0000256" key="6">
    <source>
        <dbReference type="SAM" id="SignalP"/>
    </source>
</evidence>
<evidence type="ECO:0000313" key="10">
    <source>
        <dbReference type="Proteomes" id="UP001472866"/>
    </source>
</evidence>
<comment type="similarity">
    <text evidence="1">Belongs to the 3-hydroxyacyl-CoA dehydrogenase family.</text>
</comment>
<evidence type="ECO:0000256" key="3">
    <source>
        <dbReference type="ARBA" id="ARBA00023709"/>
    </source>
</evidence>
<dbReference type="InterPro" id="IPR006108">
    <property type="entry name" value="3HC_DH_C"/>
</dbReference>
<dbReference type="GO" id="GO:0006631">
    <property type="term" value="P:fatty acid metabolic process"/>
    <property type="evidence" value="ECO:0007669"/>
    <property type="project" value="InterPro"/>
</dbReference>
<dbReference type="Pfam" id="PF02737">
    <property type="entry name" value="3HCDH_N"/>
    <property type="match status" value="1"/>
</dbReference>
<dbReference type="AlphaFoldDB" id="A0AAX4P2H1"/>
<evidence type="ECO:0000313" key="9">
    <source>
        <dbReference type="EMBL" id="WZN60258.1"/>
    </source>
</evidence>
<keyword evidence="6" id="KW-0732">Signal</keyword>
<dbReference type="GO" id="GO:0070403">
    <property type="term" value="F:NAD+ binding"/>
    <property type="evidence" value="ECO:0007669"/>
    <property type="project" value="InterPro"/>
</dbReference>
<feature type="chain" id="PRO_5043556508" evidence="6">
    <location>
        <begin position="16"/>
        <end position="370"/>
    </location>
</feature>
<keyword evidence="10" id="KW-1185">Reference proteome</keyword>
<evidence type="ECO:0000256" key="4">
    <source>
        <dbReference type="ARBA" id="ARBA00023717"/>
    </source>
</evidence>
<comment type="catalytic activity">
    <reaction evidence="4">
        <text>a 4-saturated-(3S)-3-hydroxyacyl-CoA = a (3E)-enoyl-CoA + H2O</text>
        <dbReference type="Rhea" id="RHEA:20724"/>
        <dbReference type="ChEBI" id="CHEBI:15377"/>
        <dbReference type="ChEBI" id="CHEBI:58521"/>
        <dbReference type="ChEBI" id="CHEBI:137480"/>
        <dbReference type="EC" id="4.2.1.17"/>
    </reaction>
</comment>
<gene>
    <name evidence="9" type="ORF">HKI87_02g17870</name>
</gene>
<sequence>MVAATMMMSMLGSRAAVLLNRSAIAMTQIHRRHLSSLTTEASGIQRVCVVGAGTLGAQVAVQTALRGFEVSVLDVSQESLDRCQQAHRAIAKQYVTRDASQASQARGWRGLSSPGVPAAKVASDALDRLSYTTSFEEALRACDLVSENVPEVPDIKAATYASLHEHAPKGTIFTTNSSTLLPSQFAKDTGRPHQFCALHFANGIWDANIGEVMPHPGTSEETVRTVLRFAKEIGMVPFHVRKEQNGYLINTLLVPWLNAALTLAQRGVSVPADVDRAWLISTGGCNAPSGSVLGPFQTMDIIGLTTVAHVMDYWGDQLGDAQMIANGKFVRDRYLEKGKLGITNGNPREDAAEGFYSYPNPPFLRDNFLD</sequence>
<feature type="domain" description="3-hydroxyacyl-CoA dehydrogenase NAD binding" evidence="8">
    <location>
        <begin position="47"/>
        <end position="242"/>
    </location>
</feature>
<dbReference type="InterPro" id="IPR006176">
    <property type="entry name" value="3-OHacyl-CoA_DH_NAD-bd"/>
</dbReference>
<accession>A0AAX4P2H1</accession>
<dbReference type="InterPro" id="IPR036291">
    <property type="entry name" value="NAD(P)-bd_dom_sf"/>
</dbReference>
<dbReference type="Proteomes" id="UP001472866">
    <property type="component" value="Chromosome 02"/>
</dbReference>
<feature type="domain" description="3-hydroxyacyl-CoA dehydrogenase C-terminal" evidence="7">
    <location>
        <begin position="246"/>
        <end position="345"/>
    </location>
</feature>
<dbReference type="InterPro" id="IPR013328">
    <property type="entry name" value="6PGD_dom2"/>
</dbReference>
<dbReference type="InterPro" id="IPR022694">
    <property type="entry name" value="3-OHacyl-CoA_DH"/>
</dbReference>
<feature type="site" description="Important for catalytic activity" evidence="5">
    <location>
        <position position="199"/>
    </location>
</feature>
<dbReference type="Gene3D" id="1.10.1040.10">
    <property type="entry name" value="N-(1-d-carboxylethyl)-l-norvaline Dehydrogenase, domain 2"/>
    <property type="match status" value="1"/>
</dbReference>
<reference evidence="9 10" key="1">
    <citation type="submission" date="2024-03" db="EMBL/GenBank/DDBJ databases">
        <title>Complete genome sequence of the green alga Chloropicon roscoffensis RCC1871.</title>
        <authorList>
            <person name="Lemieux C."/>
            <person name="Pombert J.-F."/>
            <person name="Otis C."/>
            <person name="Turmel M."/>
        </authorList>
    </citation>
    <scope>NUCLEOTIDE SEQUENCE [LARGE SCALE GENOMIC DNA]</scope>
    <source>
        <strain evidence="9 10">RCC1871</strain>
    </source>
</reference>
<evidence type="ECO:0000256" key="5">
    <source>
        <dbReference type="PIRSR" id="PIRSR000105-1"/>
    </source>
</evidence>
<dbReference type="SUPFAM" id="SSF48179">
    <property type="entry name" value="6-phosphogluconate dehydrogenase C-terminal domain-like"/>
    <property type="match status" value="1"/>
</dbReference>
<name>A0AAX4P2H1_9CHLO</name>
<feature type="signal peptide" evidence="6">
    <location>
        <begin position="1"/>
        <end position="15"/>
    </location>
</feature>
<dbReference type="NCBIfam" id="NF006143">
    <property type="entry name" value="PRK08293.1"/>
    <property type="match status" value="1"/>
</dbReference>
<proteinExistence type="inferred from homology"/>
<dbReference type="GO" id="GO:0016616">
    <property type="term" value="F:oxidoreductase activity, acting on the CH-OH group of donors, NAD or NADP as acceptor"/>
    <property type="evidence" value="ECO:0007669"/>
    <property type="project" value="InterPro"/>
</dbReference>
<evidence type="ECO:0000259" key="7">
    <source>
        <dbReference type="Pfam" id="PF00725"/>
    </source>
</evidence>
<dbReference type="PANTHER" id="PTHR48075">
    <property type="entry name" value="3-HYDROXYACYL-COA DEHYDROGENASE FAMILY PROTEIN"/>
    <property type="match status" value="1"/>
</dbReference>
<dbReference type="InterPro" id="IPR008927">
    <property type="entry name" value="6-PGluconate_DH-like_C_sf"/>
</dbReference>
<evidence type="ECO:0000256" key="1">
    <source>
        <dbReference type="ARBA" id="ARBA00009463"/>
    </source>
</evidence>
<dbReference type="PIRSF" id="PIRSF000105">
    <property type="entry name" value="HCDH"/>
    <property type="match status" value="1"/>
</dbReference>
<dbReference type="Pfam" id="PF00725">
    <property type="entry name" value="3HCDH"/>
    <property type="match status" value="1"/>
</dbReference>
<dbReference type="EMBL" id="CP151502">
    <property type="protein sequence ID" value="WZN60258.1"/>
    <property type="molecule type" value="Genomic_DNA"/>
</dbReference>
<organism evidence="9 10">
    <name type="scientific">Chloropicon roscoffensis</name>
    <dbReference type="NCBI Taxonomy" id="1461544"/>
    <lineage>
        <taxon>Eukaryota</taxon>
        <taxon>Viridiplantae</taxon>
        <taxon>Chlorophyta</taxon>
        <taxon>Chloropicophyceae</taxon>
        <taxon>Chloropicales</taxon>
        <taxon>Chloropicaceae</taxon>
        <taxon>Chloropicon</taxon>
    </lineage>
</organism>
<protein>
    <submittedName>
        <fullName evidence="9">3-hydroxybutyryl-CoA dehydrogenase</fullName>
    </submittedName>
</protein>
<dbReference type="Gene3D" id="3.40.50.720">
    <property type="entry name" value="NAD(P)-binding Rossmann-like Domain"/>
    <property type="match status" value="1"/>
</dbReference>
<keyword evidence="2" id="KW-0560">Oxidoreductase</keyword>